<dbReference type="EMBL" id="CP115450">
    <property type="protein sequence ID" value="WBP86474.1"/>
    <property type="molecule type" value="Genomic_DNA"/>
</dbReference>
<reference evidence="2" key="1">
    <citation type="submission" date="2022-12" db="EMBL/GenBank/DDBJ databases">
        <authorList>
            <person name="Mo P."/>
        </authorList>
    </citation>
    <scope>NUCLEOTIDE SEQUENCE [LARGE SCALE GENOMIC DNA]</scope>
    <source>
        <strain evidence="2">HUAS 3-15</strain>
    </source>
</reference>
<keyword evidence="2" id="KW-1185">Reference proteome</keyword>
<dbReference type="RefSeq" id="WP_270143162.1">
    <property type="nucleotide sequence ID" value="NZ_CP115450.1"/>
</dbReference>
<gene>
    <name evidence="1" type="ORF">O1G21_11910</name>
</gene>
<evidence type="ECO:0000313" key="1">
    <source>
        <dbReference type="EMBL" id="WBP86474.1"/>
    </source>
</evidence>
<organism evidence="1 2">
    <name type="scientific">Kitasatospora cathayae</name>
    <dbReference type="NCBI Taxonomy" id="3004092"/>
    <lineage>
        <taxon>Bacteria</taxon>
        <taxon>Bacillati</taxon>
        <taxon>Actinomycetota</taxon>
        <taxon>Actinomycetes</taxon>
        <taxon>Kitasatosporales</taxon>
        <taxon>Streptomycetaceae</taxon>
        <taxon>Kitasatospora</taxon>
    </lineage>
</organism>
<dbReference type="Proteomes" id="UP001212821">
    <property type="component" value="Chromosome"/>
</dbReference>
<name>A0ABY7Q1K8_9ACTN</name>
<evidence type="ECO:0000313" key="2">
    <source>
        <dbReference type="Proteomes" id="UP001212821"/>
    </source>
</evidence>
<accession>A0ABY7Q1K8</accession>
<proteinExistence type="predicted"/>
<protein>
    <submittedName>
        <fullName evidence="1">Uncharacterized protein</fullName>
    </submittedName>
</protein>
<sequence length="59" mass="6255">MIDDLVDATREAVELDVHANLHRVITEWRATAGILADPDLAAELTGPLPGDDHGEVAAP</sequence>